<evidence type="ECO:0000313" key="2">
    <source>
        <dbReference type="EMBL" id="PYE49398.1"/>
    </source>
</evidence>
<dbReference type="Gene3D" id="3.40.50.300">
    <property type="entry name" value="P-loop containing nucleotide triphosphate hydrolases"/>
    <property type="match status" value="1"/>
</dbReference>
<dbReference type="InterPro" id="IPR011990">
    <property type="entry name" value="TPR-like_helical_dom_sf"/>
</dbReference>
<protein>
    <submittedName>
        <fullName evidence="2">DNA-binding SARP family transcriptional activator</fullName>
    </submittedName>
</protein>
<dbReference type="GO" id="GO:0003677">
    <property type="term" value="F:DNA binding"/>
    <property type="evidence" value="ECO:0007669"/>
    <property type="project" value="UniProtKB-KW"/>
</dbReference>
<keyword evidence="3" id="KW-1185">Reference proteome</keyword>
<proteinExistence type="predicted"/>
<keyword evidence="2" id="KW-0238">DNA-binding</keyword>
<evidence type="ECO:0000259" key="1">
    <source>
        <dbReference type="SMART" id="SM01043"/>
    </source>
</evidence>
<dbReference type="PANTHER" id="PTHR35807">
    <property type="entry name" value="TRANSCRIPTIONAL REGULATOR REDD-RELATED"/>
    <property type="match status" value="1"/>
</dbReference>
<comment type="caution">
    <text evidence="2">The sequence shown here is derived from an EMBL/GenBank/DDBJ whole genome shotgun (WGS) entry which is preliminary data.</text>
</comment>
<dbReference type="InterPro" id="IPR005158">
    <property type="entry name" value="BTAD"/>
</dbReference>
<feature type="domain" description="Bacterial transcriptional activator" evidence="1">
    <location>
        <begin position="93"/>
        <end position="214"/>
    </location>
</feature>
<dbReference type="InterPro" id="IPR051677">
    <property type="entry name" value="AfsR-DnrI-RedD_regulator"/>
</dbReference>
<evidence type="ECO:0000313" key="3">
    <source>
        <dbReference type="Proteomes" id="UP000248326"/>
    </source>
</evidence>
<name>A0A318RZM7_9DEIO</name>
<dbReference type="SUPFAM" id="SSF52540">
    <property type="entry name" value="P-loop containing nucleoside triphosphate hydrolases"/>
    <property type="match status" value="1"/>
</dbReference>
<dbReference type="EMBL" id="QJSX01000024">
    <property type="protein sequence ID" value="PYE49398.1"/>
    <property type="molecule type" value="Genomic_DNA"/>
</dbReference>
<dbReference type="SMART" id="SM01043">
    <property type="entry name" value="BTAD"/>
    <property type="match status" value="1"/>
</dbReference>
<dbReference type="Gene3D" id="1.25.40.10">
    <property type="entry name" value="Tetratricopeptide repeat domain"/>
    <property type="match status" value="2"/>
</dbReference>
<dbReference type="OrthoDB" id="33871at2"/>
<dbReference type="InterPro" id="IPR041664">
    <property type="entry name" value="AAA_16"/>
</dbReference>
<organism evidence="2 3">
    <name type="scientific">Deinococcus yavapaiensis KR-236</name>
    <dbReference type="NCBI Taxonomy" id="694435"/>
    <lineage>
        <taxon>Bacteria</taxon>
        <taxon>Thermotogati</taxon>
        <taxon>Deinococcota</taxon>
        <taxon>Deinococci</taxon>
        <taxon>Deinococcales</taxon>
        <taxon>Deinococcaceae</taxon>
        <taxon>Deinococcus</taxon>
    </lineage>
</organism>
<dbReference type="Pfam" id="PF13191">
    <property type="entry name" value="AAA_16"/>
    <property type="match status" value="1"/>
</dbReference>
<accession>A0A318RZM7</accession>
<dbReference type="RefSeq" id="WP_110888737.1">
    <property type="nucleotide sequence ID" value="NZ_QJSX01000024.1"/>
</dbReference>
<gene>
    <name evidence="2" type="ORF">DES52_12434</name>
</gene>
<dbReference type="SUPFAM" id="SSF48452">
    <property type="entry name" value="TPR-like"/>
    <property type="match status" value="2"/>
</dbReference>
<dbReference type="InterPro" id="IPR027417">
    <property type="entry name" value="P-loop_NTPase"/>
</dbReference>
<dbReference type="Pfam" id="PF03704">
    <property type="entry name" value="BTAD"/>
    <property type="match status" value="1"/>
</dbReference>
<dbReference type="AlphaFoldDB" id="A0A318RZM7"/>
<dbReference type="Proteomes" id="UP000248326">
    <property type="component" value="Unassembled WGS sequence"/>
</dbReference>
<reference evidence="2 3" key="1">
    <citation type="submission" date="2018-06" db="EMBL/GenBank/DDBJ databases">
        <title>Genomic Encyclopedia of Type Strains, Phase IV (KMG-IV): sequencing the most valuable type-strain genomes for metagenomic binning, comparative biology and taxonomic classification.</title>
        <authorList>
            <person name="Goeker M."/>
        </authorList>
    </citation>
    <scope>NUCLEOTIDE SEQUENCE [LARGE SCALE GENOMIC DNA]</scope>
    <source>
        <strain evidence="2 3">DSM 18048</strain>
    </source>
</reference>
<sequence length="1006" mass="110896">MESWQLRLLGGASLARGADVLPRLDRRVAALLAYLALEGETPRSRLAELLFPDAETSTARNNLVHVLRRLKRGVNAELVTGTRTLNVAPHVVTDLRDGAGELLAGYEFGDLPDFEDWLLACRERLREDRAERLRHAAAALEGEGALDEAKALARELLDLDVVDEDAWRSLMRLAFLGGDRAEALRVYRRCKETLQRELGVPPSPETEALAHRIGTGDGPSTPRGTARIPLSVLRPPVLVGREREWAVMEAARHAHQIIAVVGEAGSGKSRLLRDFAMSKGRPFVFECRPSDAEVFAANERFFRALLAAHPDVTLPPWVTRELARVLPELGEPPAALASEEDKVVHALALAETLRAVIRAGTTLFVFDDVHFYDDASAEVCMMAWSHLGWGERDAEFELWFAARRADFTDRLVRFTTTLVEARRLVLVELEPLLEADVDVLLASLGIPHLTEHATALRRVVGGNPQFLLETVKSLVESGSLEEGAPAVLAVPRRIGEVIEARLARLPQAALHVARAAAVLRSDFGPELVSETLAVPLMDVALSWEDLEAAQVFAGERFAHDLVLETVQATTPPTVSALLHRSAARVLAKHGVPAARVARHWEAGGDARSAATWFGRAADDAARAYRVTQAAGFRERASDLYASVGDADKAFDELYAAMRLLVDVSYHPDLERLGRRLEAIAVTPSQRARTLEPRLHRLFEQGNFVELERASHEALRAATQARDDRLQAVFHEALGTVGLLTGREDMTVWHLSEMARLAEVLGDVGLGAVTQIGLGRLAAPKRHREAIEHFQRARTLYQATPDAMGIVSALVKEALVWNALGSHKESLRCVEEAREVLDGSDVASYYRLQWAHSAFWALHSVGRDDEARRVLSDALVVDGAEQAWWHGILRLDLAAWHLARGEVEAADREVRLVEAREDLPPLDVGLRLFARACVDAARRQDARSAFERALAHVGDTLPFLRANILVEWAAVSGGAEAQAFLAEARALCEAYDFRALRERIDARTERV</sequence>